<sequence>MAGLDKIISQIKEESRKAAERTRAEARSKADEILAQARADAKRECVDIERRSKQAVANILERGRTAAELKKRGAVLAEKQRLIGATIGMAKAELKGLETGAYFDMILKLAVKSAQPGEGELLLSKKDLERLPEGFEDRLNASLKDKGAVLHISGDTRDIDGGFVLTYGGIEENCSIDALFDAAHEVLQDKVQEILFS</sequence>
<feature type="coiled-coil region" evidence="4">
    <location>
        <begin position="16"/>
        <end position="58"/>
    </location>
</feature>
<keyword evidence="3" id="KW-0406">Ion transport</keyword>
<dbReference type="EMBL" id="AGYR01000029">
    <property type="protein sequence ID" value="ENZ13676.1"/>
    <property type="molecule type" value="Genomic_DNA"/>
</dbReference>
<reference evidence="5 6" key="1">
    <citation type="submission" date="2013-01" db="EMBL/GenBank/DDBJ databases">
        <title>The Genome Sequence of Clostridium clostridioforme 90A8.</title>
        <authorList>
            <consortium name="The Broad Institute Genome Sequencing Platform"/>
            <person name="Earl A."/>
            <person name="Ward D."/>
            <person name="Feldgarden M."/>
            <person name="Gevers D."/>
            <person name="Courvalin P."/>
            <person name="Lambert T."/>
            <person name="Walker B."/>
            <person name="Young S.K."/>
            <person name="Zeng Q."/>
            <person name="Gargeya S."/>
            <person name="Fitzgerald M."/>
            <person name="Haas B."/>
            <person name="Abouelleil A."/>
            <person name="Alvarado L."/>
            <person name="Arachchi H.M."/>
            <person name="Berlin A.M."/>
            <person name="Chapman S.B."/>
            <person name="Dewar J."/>
            <person name="Goldberg J."/>
            <person name="Griggs A."/>
            <person name="Gujja S."/>
            <person name="Hansen M."/>
            <person name="Howarth C."/>
            <person name="Imamovic A."/>
            <person name="Larimer J."/>
            <person name="McCowan C."/>
            <person name="Murphy C."/>
            <person name="Neiman D."/>
            <person name="Pearson M."/>
            <person name="Priest M."/>
            <person name="Roberts A."/>
            <person name="Saif S."/>
            <person name="Shea T."/>
            <person name="Sisk P."/>
            <person name="Sykes S."/>
            <person name="Wortman J."/>
            <person name="Nusbaum C."/>
            <person name="Birren B."/>
        </authorList>
    </citation>
    <scope>NUCLEOTIDE SEQUENCE [LARGE SCALE GENOMIC DNA]</scope>
    <source>
        <strain evidence="5 6">90A8</strain>
    </source>
</reference>
<proteinExistence type="inferred from homology"/>
<comment type="similarity">
    <text evidence="1">Belongs to the V-ATPase E subunit family.</text>
</comment>
<dbReference type="GO" id="GO:0033178">
    <property type="term" value="C:proton-transporting two-sector ATPase complex, catalytic domain"/>
    <property type="evidence" value="ECO:0007669"/>
    <property type="project" value="InterPro"/>
</dbReference>
<evidence type="ECO:0000256" key="3">
    <source>
        <dbReference type="ARBA" id="ARBA00023065"/>
    </source>
</evidence>
<accession>A0A0E2HAU3</accession>
<evidence type="ECO:0000313" key="6">
    <source>
        <dbReference type="Proteomes" id="UP000013085"/>
    </source>
</evidence>
<dbReference type="GO" id="GO:0046961">
    <property type="term" value="F:proton-transporting ATPase activity, rotational mechanism"/>
    <property type="evidence" value="ECO:0007669"/>
    <property type="project" value="InterPro"/>
</dbReference>
<dbReference type="RefSeq" id="WP_002595889.1">
    <property type="nucleotide sequence ID" value="NZ_KB851021.1"/>
</dbReference>
<dbReference type="AlphaFoldDB" id="A0A0E2HAU3"/>
<dbReference type="SUPFAM" id="SSF160527">
    <property type="entry name" value="V-type ATPase subunit E-like"/>
    <property type="match status" value="1"/>
</dbReference>
<dbReference type="PATRIC" id="fig|999408.3.peg.2778"/>
<dbReference type="InterPro" id="IPR002842">
    <property type="entry name" value="ATPase_V1_Esu"/>
</dbReference>
<keyword evidence="2" id="KW-0813">Transport</keyword>
<evidence type="ECO:0000256" key="4">
    <source>
        <dbReference type="SAM" id="Coils"/>
    </source>
</evidence>
<evidence type="ECO:0000313" key="5">
    <source>
        <dbReference type="EMBL" id="ENZ13676.1"/>
    </source>
</evidence>
<dbReference type="Gene3D" id="1.20.5.620">
    <property type="entry name" value="F1F0 ATP synthase subunit B, membrane domain"/>
    <property type="match status" value="1"/>
</dbReference>
<evidence type="ECO:0000256" key="2">
    <source>
        <dbReference type="ARBA" id="ARBA00022448"/>
    </source>
</evidence>
<protein>
    <submittedName>
        <fullName evidence="5">Uncharacterized protein</fullName>
    </submittedName>
</protein>
<dbReference type="HOGENOM" id="CLU_105846_0_1_9"/>
<dbReference type="Proteomes" id="UP000013085">
    <property type="component" value="Unassembled WGS sequence"/>
</dbReference>
<gene>
    <name evidence="5" type="ORF">HMPREF1090_02571</name>
</gene>
<dbReference type="Pfam" id="PF01991">
    <property type="entry name" value="vATP-synt_E"/>
    <property type="match status" value="1"/>
</dbReference>
<comment type="caution">
    <text evidence="5">The sequence shown here is derived from an EMBL/GenBank/DDBJ whole genome shotgun (WGS) entry which is preliminary data.</text>
</comment>
<keyword evidence="4" id="KW-0175">Coiled coil</keyword>
<evidence type="ECO:0000256" key="1">
    <source>
        <dbReference type="ARBA" id="ARBA00005901"/>
    </source>
</evidence>
<name>A0A0E2HAU3_9FIRM</name>
<organism evidence="5 6">
    <name type="scientific">[Clostridium] clostridioforme 90A8</name>
    <dbReference type="NCBI Taxonomy" id="999408"/>
    <lineage>
        <taxon>Bacteria</taxon>
        <taxon>Bacillati</taxon>
        <taxon>Bacillota</taxon>
        <taxon>Clostridia</taxon>
        <taxon>Lachnospirales</taxon>
        <taxon>Lachnospiraceae</taxon>
        <taxon>Enterocloster</taxon>
    </lineage>
</organism>